<gene>
    <name evidence="12" type="ORF">PNOK_0482600</name>
</gene>
<dbReference type="GO" id="GO:0000444">
    <property type="term" value="C:MIS12/MIND type complex"/>
    <property type="evidence" value="ECO:0007669"/>
    <property type="project" value="InterPro"/>
</dbReference>
<accession>A0A286UJZ4</accession>
<name>A0A286UJZ4_9AGAM</name>
<dbReference type="GO" id="GO:0007059">
    <property type="term" value="P:chromosome segregation"/>
    <property type="evidence" value="ECO:0007669"/>
    <property type="project" value="TreeGrafter"/>
</dbReference>
<evidence type="ECO:0000256" key="8">
    <source>
        <dbReference type="ARBA" id="ARBA00023306"/>
    </source>
</evidence>
<dbReference type="EMBL" id="NBII01000004">
    <property type="protein sequence ID" value="PAV19892.1"/>
    <property type="molecule type" value="Genomic_DNA"/>
</dbReference>
<evidence type="ECO:0000256" key="3">
    <source>
        <dbReference type="ARBA" id="ARBA00022454"/>
    </source>
</evidence>
<keyword evidence="4" id="KW-0132">Cell division</keyword>
<feature type="region of interest" description="Disordered" evidence="11">
    <location>
        <begin position="1"/>
        <end position="24"/>
    </location>
</feature>
<reference evidence="12 13" key="1">
    <citation type="journal article" date="2017" name="Mol. Ecol.">
        <title>Comparative and population genomic landscape of Phellinus noxius: A hypervariable fungus causing root rot in trees.</title>
        <authorList>
            <person name="Chung C.L."/>
            <person name="Lee T.J."/>
            <person name="Akiba M."/>
            <person name="Lee H.H."/>
            <person name="Kuo T.H."/>
            <person name="Liu D."/>
            <person name="Ke H.M."/>
            <person name="Yokoi T."/>
            <person name="Roa M.B."/>
            <person name="Lu M.J."/>
            <person name="Chang Y.Y."/>
            <person name="Ann P.J."/>
            <person name="Tsai J.N."/>
            <person name="Chen C.Y."/>
            <person name="Tzean S.S."/>
            <person name="Ota Y."/>
            <person name="Hattori T."/>
            <person name="Sahashi N."/>
            <person name="Liou R.F."/>
            <person name="Kikuchi T."/>
            <person name="Tsai I.J."/>
        </authorList>
    </citation>
    <scope>NUCLEOTIDE SEQUENCE [LARGE SCALE GENOMIC DNA]</scope>
    <source>
        <strain evidence="12 13">FFPRI411160</strain>
    </source>
</reference>
<keyword evidence="10" id="KW-0175">Coiled coil</keyword>
<evidence type="ECO:0000313" key="13">
    <source>
        <dbReference type="Proteomes" id="UP000217199"/>
    </source>
</evidence>
<protein>
    <submittedName>
        <fullName evidence="12">Uncharacterized protein</fullName>
    </submittedName>
</protein>
<sequence length="218" mass="24854">MSKSSNKASASSSLNQSTSQQQGSRRWTHFHSALQLAIQRASHKWTYDDFSECFDLWCKEQPDGASGVYNTISNHMEKLITDACDELCIKYNARENIDILHAVVVEAQERQKAGIEPGADTWKADLEPRAAVRARTIPVLREEKARAEAKLAELEKENLQLQAEFMKNYKAMKANEAEEKRRYDLLDELTEKWASLPIEDIQDWSLRTVEALPSEPAL</sequence>
<dbReference type="GO" id="GO:0051301">
    <property type="term" value="P:cell division"/>
    <property type="evidence" value="ECO:0007669"/>
    <property type="project" value="UniProtKB-KW"/>
</dbReference>
<comment type="subcellular location">
    <subcellularLocation>
        <location evidence="2">Chromosome</location>
        <location evidence="2">Centromere</location>
        <location evidence="2">Kinetochore</location>
    </subcellularLocation>
    <subcellularLocation>
        <location evidence="1">Nucleus</location>
    </subcellularLocation>
</comment>
<dbReference type="PANTHER" id="PTHR15459">
    <property type="entry name" value="POLYAMINE-MODULATED FACTOR 1"/>
    <property type="match status" value="1"/>
</dbReference>
<dbReference type="PANTHER" id="PTHR15459:SF3">
    <property type="entry name" value="POLYAMINE-MODULATED FACTOR 1"/>
    <property type="match status" value="1"/>
</dbReference>
<evidence type="ECO:0000313" key="12">
    <source>
        <dbReference type="EMBL" id="PAV19892.1"/>
    </source>
</evidence>
<evidence type="ECO:0000256" key="11">
    <source>
        <dbReference type="SAM" id="MobiDB-lite"/>
    </source>
</evidence>
<feature type="coiled-coil region" evidence="10">
    <location>
        <begin position="137"/>
        <end position="169"/>
    </location>
</feature>
<evidence type="ECO:0000256" key="7">
    <source>
        <dbReference type="ARBA" id="ARBA00023242"/>
    </source>
</evidence>
<evidence type="ECO:0000256" key="1">
    <source>
        <dbReference type="ARBA" id="ARBA00004123"/>
    </source>
</evidence>
<evidence type="ECO:0000256" key="2">
    <source>
        <dbReference type="ARBA" id="ARBA00004629"/>
    </source>
</evidence>
<evidence type="ECO:0000256" key="10">
    <source>
        <dbReference type="SAM" id="Coils"/>
    </source>
</evidence>
<evidence type="ECO:0000256" key="6">
    <source>
        <dbReference type="ARBA" id="ARBA00022838"/>
    </source>
</evidence>
<keyword evidence="3" id="KW-0158">Chromosome</keyword>
<keyword evidence="8" id="KW-0131">Cell cycle</keyword>
<keyword evidence="6" id="KW-0995">Kinetochore</keyword>
<keyword evidence="5" id="KW-0498">Mitosis</keyword>
<comment type="caution">
    <text evidence="12">The sequence shown here is derived from an EMBL/GenBank/DDBJ whole genome shotgun (WGS) entry which is preliminary data.</text>
</comment>
<keyword evidence="9" id="KW-0137">Centromere</keyword>
<dbReference type="InterPro" id="IPR007128">
    <property type="entry name" value="PMF1/Nnf1"/>
</dbReference>
<organism evidence="12 13">
    <name type="scientific">Pyrrhoderma noxium</name>
    <dbReference type="NCBI Taxonomy" id="2282107"/>
    <lineage>
        <taxon>Eukaryota</taxon>
        <taxon>Fungi</taxon>
        <taxon>Dikarya</taxon>
        <taxon>Basidiomycota</taxon>
        <taxon>Agaricomycotina</taxon>
        <taxon>Agaricomycetes</taxon>
        <taxon>Hymenochaetales</taxon>
        <taxon>Hymenochaetaceae</taxon>
        <taxon>Pyrrhoderma</taxon>
    </lineage>
</organism>
<evidence type="ECO:0000256" key="9">
    <source>
        <dbReference type="ARBA" id="ARBA00023328"/>
    </source>
</evidence>
<keyword evidence="7" id="KW-0539">Nucleus</keyword>
<evidence type="ECO:0000256" key="4">
    <source>
        <dbReference type="ARBA" id="ARBA00022618"/>
    </source>
</evidence>
<dbReference type="Proteomes" id="UP000217199">
    <property type="component" value="Unassembled WGS sequence"/>
</dbReference>
<dbReference type="InParanoid" id="A0A286UJZ4"/>
<dbReference type="GO" id="GO:0005634">
    <property type="term" value="C:nucleus"/>
    <property type="evidence" value="ECO:0007669"/>
    <property type="project" value="UniProtKB-SubCell"/>
</dbReference>
<keyword evidence="13" id="KW-1185">Reference proteome</keyword>
<dbReference type="OrthoDB" id="18453at2759"/>
<evidence type="ECO:0000256" key="5">
    <source>
        <dbReference type="ARBA" id="ARBA00022776"/>
    </source>
</evidence>
<dbReference type="AlphaFoldDB" id="A0A286UJZ4"/>
<proteinExistence type="predicted"/>
<dbReference type="Pfam" id="PF03980">
    <property type="entry name" value="Nnf1"/>
    <property type="match status" value="1"/>
</dbReference>